<proteinExistence type="predicted"/>
<sequence>MCSSRSKWLKFYTHKLTPFLFKKWEAYKKTRSTELKNLPILFSNEKKFTVDGGLNKQNLRVYALSRDEADINGTNY</sequence>
<organism evidence="1 2">
    <name type="scientific">Brachionus plicatilis</name>
    <name type="common">Marine rotifer</name>
    <name type="synonym">Brachionus muelleri</name>
    <dbReference type="NCBI Taxonomy" id="10195"/>
    <lineage>
        <taxon>Eukaryota</taxon>
        <taxon>Metazoa</taxon>
        <taxon>Spiralia</taxon>
        <taxon>Gnathifera</taxon>
        <taxon>Rotifera</taxon>
        <taxon>Eurotatoria</taxon>
        <taxon>Monogononta</taxon>
        <taxon>Pseudotrocha</taxon>
        <taxon>Ploima</taxon>
        <taxon>Brachionidae</taxon>
        <taxon>Brachionus</taxon>
    </lineage>
</organism>
<reference evidence="1 2" key="1">
    <citation type="journal article" date="2018" name="Sci. Rep.">
        <title>Genomic signatures of local adaptation to the degree of environmental predictability in rotifers.</title>
        <authorList>
            <person name="Franch-Gras L."/>
            <person name="Hahn C."/>
            <person name="Garcia-Roger E.M."/>
            <person name="Carmona M.J."/>
            <person name="Serra M."/>
            <person name="Gomez A."/>
        </authorList>
    </citation>
    <scope>NUCLEOTIDE SEQUENCE [LARGE SCALE GENOMIC DNA]</scope>
    <source>
        <strain evidence="1">HYR1</strain>
    </source>
</reference>
<evidence type="ECO:0000313" key="1">
    <source>
        <dbReference type="EMBL" id="RNA22383.1"/>
    </source>
</evidence>
<keyword evidence="2" id="KW-1185">Reference proteome</keyword>
<comment type="caution">
    <text evidence="1">The sequence shown here is derived from an EMBL/GenBank/DDBJ whole genome shotgun (WGS) entry which is preliminary data.</text>
</comment>
<accession>A0A3M7RFM5</accession>
<dbReference type="AlphaFoldDB" id="A0A3M7RFM5"/>
<dbReference type="EMBL" id="REGN01003477">
    <property type="protein sequence ID" value="RNA22383.1"/>
    <property type="molecule type" value="Genomic_DNA"/>
</dbReference>
<evidence type="ECO:0000313" key="2">
    <source>
        <dbReference type="Proteomes" id="UP000276133"/>
    </source>
</evidence>
<name>A0A3M7RFM5_BRAPC</name>
<gene>
    <name evidence="1" type="ORF">BpHYR1_029893</name>
</gene>
<dbReference type="Proteomes" id="UP000276133">
    <property type="component" value="Unassembled WGS sequence"/>
</dbReference>
<protein>
    <submittedName>
        <fullName evidence="1">Uncharacterized protein</fullName>
    </submittedName>
</protein>